<organism evidence="8 9">
    <name type="scientific">Longivirga aurantiaca</name>
    <dbReference type="NCBI Taxonomy" id="1837743"/>
    <lineage>
        <taxon>Bacteria</taxon>
        <taxon>Bacillati</taxon>
        <taxon>Actinomycetota</taxon>
        <taxon>Actinomycetes</taxon>
        <taxon>Sporichthyales</taxon>
        <taxon>Sporichthyaceae</taxon>
        <taxon>Longivirga</taxon>
    </lineage>
</organism>
<dbReference type="RefSeq" id="WP_386764378.1">
    <property type="nucleotide sequence ID" value="NZ_JBHSTI010000008.1"/>
</dbReference>
<keyword evidence="2" id="KW-0805">Transcription regulation</keyword>
<dbReference type="Pfam" id="PF00072">
    <property type="entry name" value="Response_reg"/>
    <property type="match status" value="1"/>
</dbReference>
<dbReference type="SMART" id="SM00448">
    <property type="entry name" value="REC"/>
    <property type="match status" value="1"/>
</dbReference>
<dbReference type="InterPro" id="IPR058245">
    <property type="entry name" value="NreC/VraR/RcsB-like_REC"/>
</dbReference>
<protein>
    <submittedName>
        <fullName evidence="8">Response regulator</fullName>
    </submittedName>
</protein>
<keyword evidence="3" id="KW-0238">DNA-binding</keyword>
<feature type="domain" description="Response regulatory" evidence="7">
    <location>
        <begin position="4"/>
        <end position="120"/>
    </location>
</feature>
<dbReference type="PANTHER" id="PTHR43214:SF24">
    <property type="entry name" value="TRANSCRIPTIONAL REGULATORY PROTEIN NARL-RELATED"/>
    <property type="match status" value="1"/>
</dbReference>
<keyword evidence="9" id="KW-1185">Reference proteome</keyword>
<dbReference type="SUPFAM" id="SSF46894">
    <property type="entry name" value="C-terminal effector domain of the bipartite response regulators"/>
    <property type="match status" value="1"/>
</dbReference>
<evidence type="ECO:0000256" key="1">
    <source>
        <dbReference type="ARBA" id="ARBA00022553"/>
    </source>
</evidence>
<proteinExistence type="predicted"/>
<gene>
    <name evidence="8" type="ORF">ACFQGU_05115</name>
</gene>
<evidence type="ECO:0000313" key="8">
    <source>
        <dbReference type="EMBL" id="MFC6237244.1"/>
    </source>
</evidence>
<dbReference type="InterPro" id="IPR000792">
    <property type="entry name" value="Tscrpt_reg_LuxR_C"/>
</dbReference>
<dbReference type="PROSITE" id="PS50043">
    <property type="entry name" value="HTH_LUXR_2"/>
    <property type="match status" value="1"/>
</dbReference>
<evidence type="ECO:0000256" key="3">
    <source>
        <dbReference type="ARBA" id="ARBA00023125"/>
    </source>
</evidence>
<dbReference type="CDD" id="cd17535">
    <property type="entry name" value="REC_NarL-like"/>
    <property type="match status" value="1"/>
</dbReference>
<keyword evidence="4" id="KW-0804">Transcription</keyword>
<dbReference type="SUPFAM" id="SSF52172">
    <property type="entry name" value="CheY-like"/>
    <property type="match status" value="1"/>
</dbReference>
<dbReference type="InterPro" id="IPR016032">
    <property type="entry name" value="Sig_transdc_resp-reg_C-effctor"/>
</dbReference>
<name>A0ABW1SYX2_9ACTN</name>
<dbReference type="CDD" id="cd06170">
    <property type="entry name" value="LuxR_C_like"/>
    <property type="match status" value="1"/>
</dbReference>
<sequence>MTVSVVLADDQSVVRAGLTTILAPHDDLAVVAEAADGYEAIEAVLRLDPDVVLMDVRMPRLDGVAATRELVDRGVRTRICVLTTYGLEDVVHDALAAGASGFLLKTDPPERIVSALRRLAEGEPVLSPATVEQIVAKYVSAPRPAPVDLVEVLTQRERSVYLLVARGLTNREIAGELSLGEGTVKSHVAHLLTKLGLRDRIQVVIHAHRHGLV</sequence>
<dbReference type="PROSITE" id="PS50110">
    <property type="entry name" value="RESPONSE_REGULATORY"/>
    <property type="match status" value="1"/>
</dbReference>
<evidence type="ECO:0000259" key="7">
    <source>
        <dbReference type="PROSITE" id="PS50110"/>
    </source>
</evidence>
<dbReference type="InterPro" id="IPR011006">
    <property type="entry name" value="CheY-like_superfamily"/>
</dbReference>
<feature type="domain" description="HTH luxR-type" evidence="6">
    <location>
        <begin position="146"/>
        <end position="211"/>
    </location>
</feature>
<dbReference type="Pfam" id="PF00196">
    <property type="entry name" value="GerE"/>
    <property type="match status" value="1"/>
</dbReference>
<dbReference type="Gene3D" id="3.40.50.2300">
    <property type="match status" value="1"/>
</dbReference>
<dbReference type="PANTHER" id="PTHR43214">
    <property type="entry name" value="TWO-COMPONENT RESPONSE REGULATOR"/>
    <property type="match status" value="1"/>
</dbReference>
<evidence type="ECO:0000313" key="9">
    <source>
        <dbReference type="Proteomes" id="UP001596138"/>
    </source>
</evidence>
<evidence type="ECO:0000256" key="5">
    <source>
        <dbReference type="PROSITE-ProRule" id="PRU00169"/>
    </source>
</evidence>
<dbReference type="SMART" id="SM00421">
    <property type="entry name" value="HTH_LUXR"/>
    <property type="match status" value="1"/>
</dbReference>
<evidence type="ECO:0000259" key="6">
    <source>
        <dbReference type="PROSITE" id="PS50043"/>
    </source>
</evidence>
<dbReference type="PROSITE" id="PS00622">
    <property type="entry name" value="HTH_LUXR_1"/>
    <property type="match status" value="1"/>
</dbReference>
<feature type="modified residue" description="4-aspartylphosphate" evidence="5">
    <location>
        <position position="55"/>
    </location>
</feature>
<evidence type="ECO:0000256" key="2">
    <source>
        <dbReference type="ARBA" id="ARBA00023015"/>
    </source>
</evidence>
<evidence type="ECO:0000256" key="4">
    <source>
        <dbReference type="ARBA" id="ARBA00023163"/>
    </source>
</evidence>
<dbReference type="EMBL" id="JBHSTI010000008">
    <property type="protein sequence ID" value="MFC6237244.1"/>
    <property type="molecule type" value="Genomic_DNA"/>
</dbReference>
<keyword evidence="1 5" id="KW-0597">Phosphoprotein</keyword>
<dbReference type="InterPro" id="IPR001789">
    <property type="entry name" value="Sig_transdc_resp-reg_receiver"/>
</dbReference>
<reference evidence="9" key="1">
    <citation type="journal article" date="2019" name="Int. J. Syst. Evol. Microbiol.">
        <title>The Global Catalogue of Microorganisms (GCM) 10K type strain sequencing project: providing services to taxonomists for standard genome sequencing and annotation.</title>
        <authorList>
            <consortium name="The Broad Institute Genomics Platform"/>
            <consortium name="The Broad Institute Genome Sequencing Center for Infectious Disease"/>
            <person name="Wu L."/>
            <person name="Ma J."/>
        </authorList>
    </citation>
    <scope>NUCLEOTIDE SEQUENCE [LARGE SCALE GENOMIC DNA]</scope>
    <source>
        <strain evidence="9">CGMCC 4.7317</strain>
    </source>
</reference>
<dbReference type="Proteomes" id="UP001596138">
    <property type="component" value="Unassembled WGS sequence"/>
</dbReference>
<comment type="caution">
    <text evidence="8">The sequence shown here is derived from an EMBL/GenBank/DDBJ whole genome shotgun (WGS) entry which is preliminary data.</text>
</comment>
<accession>A0ABW1SYX2</accession>
<dbReference type="PRINTS" id="PR00038">
    <property type="entry name" value="HTHLUXR"/>
</dbReference>
<dbReference type="InterPro" id="IPR039420">
    <property type="entry name" value="WalR-like"/>
</dbReference>